<reference evidence="1 2" key="2">
    <citation type="journal article" date="2011" name="PLoS Genet.">
        <title>Parallel evolution of a type IV secretion system in radiating lineages of the host-restricted bacterial pathogen Bartonella.</title>
        <authorList>
            <person name="Engel P."/>
            <person name="Salzburger W."/>
            <person name="Liesch M."/>
            <person name="Chang C.C."/>
            <person name="Maruyama S."/>
            <person name="Lanz C."/>
            <person name="Calteau A."/>
            <person name="Lajus A."/>
            <person name="Medigue C."/>
            <person name="Schuster S.C."/>
            <person name="Dehio C."/>
        </authorList>
    </citation>
    <scope>NUCLEOTIDE SEQUENCE [LARGE SCALE GENOMIC DNA]</scope>
    <source>
        <strain evidence="2">CIP 104772 / 73</strain>
    </source>
</reference>
<keyword evidence="2" id="KW-1185">Reference proteome</keyword>
<dbReference type="KEGG" id="bcd:BARCL_1181"/>
<dbReference type="HOGENOM" id="CLU_3324967_0_0_5"/>
<evidence type="ECO:0000313" key="2">
    <source>
        <dbReference type="Proteomes" id="UP000009101"/>
    </source>
</evidence>
<dbReference type="EMBL" id="FN645454">
    <property type="protein sequence ID" value="CBI76853.1"/>
    <property type="molecule type" value="Genomic_DNA"/>
</dbReference>
<protein>
    <submittedName>
        <fullName evidence="1">Uncharacterized protein</fullName>
    </submittedName>
</protein>
<name>E6YJ15_BARC7</name>
<organism evidence="1 2">
    <name type="scientific">Bartonella clarridgeiae (strain CCUG 45776 / CIP 104772 / 73)</name>
    <dbReference type="NCBI Taxonomy" id="696125"/>
    <lineage>
        <taxon>Bacteria</taxon>
        <taxon>Pseudomonadati</taxon>
        <taxon>Pseudomonadota</taxon>
        <taxon>Alphaproteobacteria</taxon>
        <taxon>Hyphomicrobiales</taxon>
        <taxon>Bartonellaceae</taxon>
        <taxon>Bartonella</taxon>
    </lineage>
</organism>
<dbReference type="AlphaFoldDB" id="E6YJ15"/>
<sequence>MILVVNALSSPLVVERDEKMFFLQQIVHMKKELLDDTG</sequence>
<proteinExistence type="predicted"/>
<dbReference type="Proteomes" id="UP000009101">
    <property type="component" value="Chromosome"/>
</dbReference>
<dbReference type="STRING" id="696125.BARCL_1181"/>
<evidence type="ECO:0000313" key="1">
    <source>
        <dbReference type="EMBL" id="CBI76853.1"/>
    </source>
</evidence>
<gene>
    <name evidence="1" type="ordered locus">BARCL_1181</name>
</gene>
<accession>E6YJ15</accession>
<reference evidence="2" key="1">
    <citation type="submission" date="2009-11" db="EMBL/GenBank/DDBJ databases">
        <title>Genome sequencing of Bartonella species and comparative genomics.</title>
        <authorList>
            <person name="Engel P."/>
            <person name="Salzburger W."/>
            <person name="Marius L."/>
            <person name="Chao-Chin C."/>
            <person name="Soichi M."/>
            <person name="Christa L."/>
            <person name="Alexandra C."/>
            <person name="Aurelie L."/>
            <person name="Claudine M."/>
            <person name="Stephan S.C."/>
            <person name="Christoph D."/>
        </authorList>
    </citation>
    <scope>NUCLEOTIDE SEQUENCE [LARGE SCALE GENOMIC DNA]</scope>
    <source>
        <strain evidence="2">CIP 104772 / 73</strain>
    </source>
</reference>